<feature type="compositionally biased region" description="Low complexity" evidence="1">
    <location>
        <begin position="126"/>
        <end position="136"/>
    </location>
</feature>
<gene>
    <name evidence="2" type="ORF">MACJ_003609</name>
</gene>
<name>A0A976SLA1_THEOR</name>
<evidence type="ECO:0000313" key="3">
    <source>
        <dbReference type="Proteomes" id="UP000244803"/>
    </source>
</evidence>
<organism evidence="2 3">
    <name type="scientific">Theileria orientalis</name>
    <dbReference type="NCBI Taxonomy" id="68886"/>
    <lineage>
        <taxon>Eukaryota</taxon>
        <taxon>Sar</taxon>
        <taxon>Alveolata</taxon>
        <taxon>Apicomplexa</taxon>
        <taxon>Aconoidasida</taxon>
        <taxon>Piroplasmida</taxon>
        <taxon>Theileriidae</taxon>
        <taxon>Theileria</taxon>
    </lineage>
</organism>
<accession>A0A976SLA1</accession>
<feature type="region of interest" description="Disordered" evidence="1">
    <location>
        <begin position="108"/>
        <end position="148"/>
    </location>
</feature>
<dbReference type="AlphaFoldDB" id="A0A976SLA1"/>
<reference evidence="2" key="1">
    <citation type="submission" date="2022-07" db="EMBL/GenBank/DDBJ databases">
        <title>Evaluation of T. orientalis genome assembly methods using nanopore sequencing and analysis of variation between genomes.</title>
        <authorList>
            <person name="Yam J."/>
            <person name="Micallef M.L."/>
            <person name="Liu M."/>
            <person name="Djordjevic S.P."/>
            <person name="Bogema D.R."/>
            <person name="Jenkins C."/>
        </authorList>
    </citation>
    <scope>NUCLEOTIDE SEQUENCE</scope>
    <source>
        <strain evidence="2">Fish Creek</strain>
    </source>
</reference>
<feature type="region of interest" description="Disordered" evidence="1">
    <location>
        <begin position="1"/>
        <end position="25"/>
    </location>
</feature>
<sequence>MDDEDERVPFPHENNPFEDEKSTSLNKKNIDEINFDFESNRNFNKDLDLLPPLRPKKDPDFPVCKPDGMLIGQNNPFFTEESRQKKSGLPNLRYDIIGPYGNEVNPDIDTYPLHTSKNKKDDLPDFGFNRPNFNPRGPGGPGGFGGFF</sequence>
<proteinExistence type="predicted"/>
<dbReference type="EMBL" id="CP056068">
    <property type="protein sequence ID" value="UVC54643.1"/>
    <property type="molecule type" value="Genomic_DNA"/>
</dbReference>
<protein>
    <submittedName>
        <fullName evidence="2">Uncharacterized protein</fullName>
    </submittedName>
</protein>
<dbReference type="Proteomes" id="UP000244803">
    <property type="component" value="Chromosome 2"/>
</dbReference>
<feature type="compositionally biased region" description="Gly residues" evidence="1">
    <location>
        <begin position="137"/>
        <end position="148"/>
    </location>
</feature>
<evidence type="ECO:0000313" key="2">
    <source>
        <dbReference type="EMBL" id="UVC54643.1"/>
    </source>
</evidence>
<evidence type="ECO:0000256" key="1">
    <source>
        <dbReference type="SAM" id="MobiDB-lite"/>
    </source>
</evidence>